<feature type="domain" description="HTH luxR-type" evidence="7">
    <location>
        <begin position="152"/>
        <end position="217"/>
    </location>
</feature>
<dbReference type="InterPro" id="IPR039420">
    <property type="entry name" value="WalR-like"/>
</dbReference>
<dbReference type="InterPro" id="IPR000792">
    <property type="entry name" value="Tscrpt_reg_LuxR_C"/>
</dbReference>
<dbReference type="Proteomes" id="UP001595712">
    <property type="component" value="Unassembled WGS sequence"/>
</dbReference>
<sequence length="258" mass="27369">MNDRPIRLLLADDQQLLRAGFKMVLGAETDLDIVGEAGDGVEAFDLTRRLVPDVVLMDIRMPRRDGVAATADIVQANLPTRVLVLTTFDLDEYVVGALRAGAAGFLTKDAPAADLVEAIRTVHRGGAVVAPHILSTLLGRLAEHYGGDGDAKPAIVDSLTAREREVLLLLAKGLTNAEIADALTVGETTVKTHVGHLLTKLGVRDRVQAVVLAYESGLVKPGQPGLSGESHAESHTRVPPHPPSDVDEDRPRSGCGRA</sequence>
<dbReference type="CDD" id="cd17535">
    <property type="entry name" value="REC_NarL-like"/>
    <property type="match status" value="1"/>
</dbReference>
<evidence type="ECO:0000313" key="9">
    <source>
        <dbReference type="EMBL" id="MFC3494147.1"/>
    </source>
</evidence>
<feature type="domain" description="Response regulatory" evidence="8">
    <location>
        <begin position="7"/>
        <end position="123"/>
    </location>
</feature>
<dbReference type="InterPro" id="IPR058245">
    <property type="entry name" value="NreC/VraR/RcsB-like_REC"/>
</dbReference>
<dbReference type="SMART" id="SM00448">
    <property type="entry name" value="REC"/>
    <property type="match status" value="1"/>
</dbReference>
<dbReference type="PANTHER" id="PTHR43214">
    <property type="entry name" value="TWO-COMPONENT RESPONSE REGULATOR"/>
    <property type="match status" value="1"/>
</dbReference>
<comment type="caution">
    <text evidence="9">The sequence shown here is derived from an EMBL/GenBank/DDBJ whole genome shotgun (WGS) entry which is preliminary data.</text>
</comment>
<dbReference type="Pfam" id="PF00196">
    <property type="entry name" value="GerE"/>
    <property type="match status" value="1"/>
</dbReference>
<gene>
    <name evidence="9" type="ORF">ACFO8M_16820</name>
</gene>
<dbReference type="Pfam" id="PF00072">
    <property type="entry name" value="Response_reg"/>
    <property type="match status" value="1"/>
</dbReference>
<keyword evidence="2" id="KW-0805">Transcription regulation</keyword>
<evidence type="ECO:0000313" key="10">
    <source>
        <dbReference type="Proteomes" id="UP001595712"/>
    </source>
</evidence>
<dbReference type="CDD" id="cd06170">
    <property type="entry name" value="LuxR_C_like"/>
    <property type="match status" value="1"/>
</dbReference>
<feature type="region of interest" description="Disordered" evidence="6">
    <location>
        <begin position="221"/>
        <end position="258"/>
    </location>
</feature>
<dbReference type="PROSITE" id="PS50110">
    <property type="entry name" value="RESPONSE_REGULATORY"/>
    <property type="match status" value="1"/>
</dbReference>
<evidence type="ECO:0000259" key="7">
    <source>
        <dbReference type="PROSITE" id="PS50043"/>
    </source>
</evidence>
<organism evidence="9 10">
    <name type="scientific">Glycomyces rhizosphaerae</name>
    <dbReference type="NCBI Taxonomy" id="2054422"/>
    <lineage>
        <taxon>Bacteria</taxon>
        <taxon>Bacillati</taxon>
        <taxon>Actinomycetota</taxon>
        <taxon>Actinomycetes</taxon>
        <taxon>Glycomycetales</taxon>
        <taxon>Glycomycetaceae</taxon>
        <taxon>Glycomyces</taxon>
    </lineage>
</organism>
<name>A0ABV7Q4U8_9ACTN</name>
<dbReference type="PANTHER" id="PTHR43214:SF24">
    <property type="entry name" value="TRANSCRIPTIONAL REGULATORY PROTEIN NARL-RELATED"/>
    <property type="match status" value="1"/>
</dbReference>
<dbReference type="SMART" id="SM00421">
    <property type="entry name" value="HTH_LUXR"/>
    <property type="match status" value="1"/>
</dbReference>
<dbReference type="InterPro" id="IPR016032">
    <property type="entry name" value="Sig_transdc_resp-reg_C-effctor"/>
</dbReference>
<evidence type="ECO:0000259" key="8">
    <source>
        <dbReference type="PROSITE" id="PS50110"/>
    </source>
</evidence>
<dbReference type="EMBL" id="JBHRWO010000013">
    <property type="protein sequence ID" value="MFC3494147.1"/>
    <property type="molecule type" value="Genomic_DNA"/>
</dbReference>
<evidence type="ECO:0000256" key="2">
    <source>
        <dbReference type="ARBA" id="ARBA00023015"/>
    </source>
</evidence>
<dbReference type="RefSeq" id="WP_387977639.1">
    <property type="nucleotide sequence ID" value="NZ_JBHRWO010000013.1"/>
</dbReference>
<dbReference type="Gene3D" id="3.40.50.2300">
    <property type="match status" value="1"/>
</dbReference>
<evidence type="ECO:0000256" key="6">
    <source>
        <dbReference type="SAM" id="MobiDB-lite"/>
    </source>
</evidence>
<reference evidence="10" key="1">
    <citation type="journal article" date="2019" name="Int. J. Syst. Evol. Microbiol.">
        <title>The Global Catalogue of Microorganisms (GCM) 10K type strain sequencing project: providing services to taxonomists for standard genome sequencing and annotation.</title>
        <authorList>
            <consortium name="The Broad Institute Genomics Platform"/>
            <consortium name="The Broad Institute Genome Sequencing Center for Infectious Disease"/>
            <person name="Wu L."/>
            <person name="Ma J."/>
        </authorList>
    </citation>
    <scope>NUCLEOTIDE SEQUENCE [LARGE SCALE GENOMIC DNA]</scope>
    <source>
        <strain evidence="10">CGMCC 4.7396</strain>
    </source>
</reference>
<keyword evidence="1 5" id="KW-0597">Phosphoprotein</keyword>
<evidence type="ECO:0000256" key="4">
    <source>
        <dbReference type="ARBA" id="ARBA00023163"/>
    </source>
</evidence>
<evidence type="ECO:0000256" key="1">
    <source>
        <dbReference type="ARBA" id="ARBA00022553"/>
    </source>
</evidence>
<proteinExistence type="predicted"/>
<dbReference type="PRINTS" id="PR00038">
    <property type="entry name" value="HTHLUXR"/>
</dbReference>
<dbReference type="SUPFAM" id="SSF52172">
    <property type="entry name" value="CheY-like"/>
    <property type="match status" value="1"/>
</dbReference>
<evidence type="ECO:0000256" key="5">
    <source>
        <dbReference type="PROSITE-ProRule" id="PRU00169"/>
    </source>
</evidence>
<dbReference type="InterPro" id="IPR001789">
    <property type="entry name" value="Sig_transdc_resp-reg_receiver"/>
</dbReference>
<dbReference type="PROSITE" id="PS50043">
    <property type="entry name" value="HTH_LUXR_2"/>
    <property type="match status" value="1"/>
</dbReference>
<dbReference type="PROSITE" id="PS00622">
    <property type="entry name" value="HTH_LUXR_1"/>
    <property type="match status" value="1"/>
</dbReference>
<keyword evidence="10" id="KW-1185">Reference proteome</keyword>
<keyword evidence="4" id="KW-0804">Transcription</keyword>
<feature type="modified residue" description="4-aspartylphosphate" evidence="5">
    <location>
        <position position="58"/>
    </location>
</feature>
<protein>
    <submittedName>
        <fullName evidence="9">Response regulator</fullName>
    </submittedName>
</protein>
<dbReference type="SUPFAM" id="SSF46894">
    <property type="entry name" value="C-terminal effector domain of the bipartite response regulators"/>
    <property type="match status" value="1"/>
</dbReference>
<evidence type="ECO:0000256" key="3">
    <source>
        <dbReference type="ARBA" id="ARBA00023125"/>
    </source>
</evidence>
<dbReference type="InterPro" id="IPR011006">
    <property type="entry name" value="CheY-like_superfamily"/>
</dbReference>
<accession>A0ABV7Q4U8</accession>
<keyword evidence="3" id="KW-0238">DNA-binding</keyword>